<reference evidence="3" key="1">
    <citation type="journal article" date="2019" name="Int. J. Syst. Evol. Microbiol.">
        <title>The Global Catalogue of Microorganisms (GCM) 10K type strain sequencing project: providing services to taxonomists for standard genome sequencing and annotation.</title>
        <authorList>
            <consortium name="The Broad Institute Genomics Platform"/>
            <consortium name="The Broad Institute Genome Sequencing Center for Infectious Disease"/>
            <person name="Wu L."/>
            <person name="Ma J."/>
        </authorList>
    </citation>
    <scope>NUCLEOTIDE SEQUENCE [LARGE SCALE GENOMIC DNA]</scope>
    <source>
        <strain evidence="3">JCM 17342</strain>
    </source>
</reference>
<dbReference type="Pfam" id="PF19736">
    <property type="entry name" value="DUF6226"/>
    <property type="match status" value="1"/>
</dbReference>
<evidence type="ECO:0000313" key="3">
    <source>
        <dbReference type="Proteomes" id="UP001501747"/>
    </source>
</evidence>
<dbReference type="Proteomes" id="UP001501747">
    <property type="component" value="Unassembled WGS sequence"/>
</dbReference>
<gene>
    <name evidence="2" type="ORF">GCM10022247_03910</name>
</gene>
<dbReference type="RefSeq" id="WP_344870700.1">
    <property type="nucleotide sequence ID" value="NZ_BAABAL010000003.1"/>
</dbReference>
<evidence type="ECO:0000313" key="2">
    <source>
        <dbReference type="EMBL" id="GAA3988614.1"/>
    </source>
</evidence>
<name>A0ABP7QVU0_9PSEU</name>
<sequence length="208" mass="22281">MVTSTELRARVAESFDGLGMPSWANPHPDGAQPRDEEYSRVTEPSRYDIVHARARAWTEHLGQQPGVRVEPIAPGENFDRGTKITSTRAGTLPLLLLEQDAEHAVLRVAVAEPELEIALLPDCGCDACDWGCDDLLAAVDDKIAMVVGGPFVVLRGKDWHAQWHPGGGSAGGGVDLGAMMELCRRLAGGEDVDLPQGTEAFAGAGWFN</sequence>
<feature type="region of interest" description="Disordered" evidence="1">
    <location>
        <begin position="17"/>
        <end position="41"/>
    </location>
</feature>
<organism evidence="2 3">
    <name type="scientific">Allokutzneria multivorans</name>
    <dbReference type="NCBI Taxonomy" id="1142134"/>
    <lineage>
        <taxon>Bacteria</taxon>
        <taxon>Bacillati</taxon>
        <taxon>Actinomycetota</taxon>
        <taxon>Actinomycetes</taxon>
        <taxon>Pseudonocardiales</taxon>
        <taxon>Pseudonocardiaceae</taxon>
        <taxon>Allokutzneria</taxon>
    </lineage>
</organism>
<dbReference type="InterPro" id="IPR045773">
    <property type="entry name" value="DUF6226"/>
</dbReference>
<evidence type="ECO:0000256" key="1">
    <source>
        <dbReference type="SAM" id="MobiDB-lite"/>
    </source>
</evidence>
<protein>
    <submittedName>
        <fullName evidence="2">Uncharacterized protein</fullName>
    </submittedName>
</protein>
<proteinExistence type="predicted"/>
<feature type="compositionally biased region" description="Basic and acidic residues" evidence="1">
    <location>
        <begin position="32"/>
        <end position="41"/>
    </location>
</feature>
<keyword evidence="3" id="KW-1185">Reference proteome</keyword>
<accession>A0ABP7QVU0</accession>
<dbReference type="EMBL" id="BAABAL010000003">
    <property type="protein sequence ID" value="GAA3988614.1"/>
    <property type="molecule type" value="Genomic_DNA"/>
</dbReference>
<comment type="caution">
    <text evidence="2">The sequence shown here is derived from an EMBL/GenBank/DDBJ whole genome shotgun (WGS) entry which is preliminary data.</text>
</comment>